<evidence type="ECO:0000313" key="2">
    <source>
        <dbReference type="Proteomes" id="UP000324222"/>
    </source>
</evidence>
<protein>
    <submittedName>
        <fullName evidence="1">Uncharacterized protein</fullName>
    </submittedName>
</protein>
<name>A0A5B7K0G8_PORTR</name>
<sequence>MPQVAYSFSVLLRGKRTHGALSEAAQTNSPFRNAGAQQGCTSPLSCFFLKTSALNYSSMMKVTLYSCGRGHHRPLLNLAQT</sequence>
<keyword evidence="2" id="KW-1185">Reference proteome</keyword>
<reference evidence="1 2" key="1">
    <citation type="submission" date="2019-05" db="EMBL/GenBank/DDBJ databases">
        <title>Another draft genome of Portunus trituberculatus and its Hox gene families provides insights of decapod evolution.</title>
        <authorList>
            <person name="Jeong J.-H."/>
            <person name="Song I."/>
            <person name="Kim S."/>
            <person name="Choi T."/>
            <person name="Kim D."/>
            <person name="Ryu S."/>
            <person name="Kim W."/>
        </authorList>
    </citation>
    <scope>NUCLEOTIDE SEQUENCE [LARGE SCALE GENOMIC DNA]</scope>
    <source>
        <tissue evidence="1">Muscle</tissue>
    </source>
</reference>
<dbReference type="Proteomes" id="UP000324222">
    <property type="component" value="Unassembled WGS sequence"/>
</dbReference>
<gene>
    <name evidence="1" type="ORF">E2C01_095843</name>
</gene>
<dbReference type="AlphaFoldDB" id="A0A5B7K0G8"/>
<accession>A0A5B7K0G8</accession>
<proteinExistence type="predicted"/>
<organism evidence="1 2">
    <name type="scientific">Portunus trituberculatus</name>
    <name type="common">Swimming crab</name>
    <name type="synonym">Neptunus trituberculatus</name>
    <dbReference type="NCBI Taxonomy" id="210409"/>
    <lineage>
        <taxon>Eukaryota</taxon>
        <taxon>Metazoa</taxon>
        <taxon>Ecdysozoa</taxon>
        <taxon>Arthropoda</taxon>
        <taxon>Crustacea</taxon>
        <taxon>Multicrustacea</taxon>
        <taxon>Malacostraca</taxon>
        <taxon>Eumalacostraca</taxon>
        <taxon>Eucarida</taxon>
        <taxon>Decapoda</taxon>
        <taxon>Pleocyemata</taxon>
        <taxon>Brachyura</taxon>
        <taxon>Eubrachyura</taxon>
        <taxon>Portunoidea</taxon>
        <taxon>Portunidae</taxon>
        <taxon>Portuninae</taxon>
        <taxon>Portunus</taxon>
    </lineage>
</organism>
<comment type="caution">
    <text evidence="1">The sequence shown here is derived from an EMBL/GenBank/DDBJ whole genome shotgun (WGS) entry which is preliminary data.</text>
</comment>
<dbReference type="EMBL" id="VSRR010122635">
    <property type="protein sequence ID" value="MPD00376.1"/>
    <property type="molecule type" value="Genomic_DNA"/>
</dbReference>
<evidence type="ECO:0000313" key="1">
    <source>
        <dbReference type="EMBL" id="MPD00376.1"/>
    </source>
</evidence>